<evidence type="ECO:0008006" key="3">
    <source>
        <dbReference type="Google" id="ProtNLM"/>
    </source>
</evidence>
<sequence>MSNSAGLSGLLDQESALSRQGKNGSGQLTSSNAHHIANDGAENDTYLSTLIKAGLLISTGVEGLYGRSATFEDVVDKLSELIGRWGAGKDVEVLRFPPAMNRQILEQSGYWKHFPDQIGSVFCFSGDELRHQRLLKCLDNQEDWTEDVKPTKIAVTPVACYPVYPVMAQRGPLPAGGRLIDIFSYCCRHEPSNEPERMLMFRQREFVCMGTAAQVQAFRENWIEYATDMIDSLGLPASIELANDPFFGRVGKFMADSQRQKALKFELLVSGINPDKLTACGSFNYHQDRFSTLWKIHTDTGEIAHTGCCGFGLERLALGLFKHHGFDTVEWPQKVRATLWGRTSS</sequence>
<organism evidence="1 2">
    <name type="scientific">Burkholderia pyrrocinia</name>
    <name type="common">Pseudomonas pyrrocinia</name>
    <dbReference type="NCBI Taxonomy" id="60550"/>
    <lineage>
        <taxon>Bacteria</taxon>
        <taxon>Pseudomonadati</taxon>
        <taxon>Pseudomonadota</taxon>
        <taxon>Betaproteobacteria</taxon>
        <taxon>Burkholderiales</taxon>
        <taxon>Burkholderiaceae</taxon>
        <taxon>Burkholderia</taxon>
        <taxon>Burkholderia cepacia complex</taxon>
    </lineage>
</organism>
<dbReference type="RefSeq" id="WP_083534264.1">
    <property type="nucleotide sequence ID" value="NZ_QJJY01000026.1"/>
</dbReference>
<name>A0A318I5I4_BURPY</name>
<reference evidence="1 2" key="1">
    <citation type="submission" date="2018-05" db="EMBL/GenBank/DDBJ databases">
        <title>Comparative genomics of bacterial root endophytes of switchgrass collected from native prairies over two seasons.</title>
        <authorList>
            <person name="Tang Y."/>
        </authorList>
    </citation>
    <scope>NUCLEOTIDE SEQUENCE [LARGE SCALE GENOMIC DNA]</scope>
    <source>
        <strain evidence="1 2">NFIX32</strain>
    </source>
</reference>
<protein>
    <recommendedName>
        <fullName evidence="3">Amino acid--[acyl-carrier-protein] ligase</fullName>
    </recommendedName>
</protein>
<proteinExistence type="predicted"/>
<dbReference type="Proteomes" id="UP000247755">
    <property type="component" value="Unassembled WGS sequence"/>
</dbReference>
<dbReference type="InterPro" id="IPR045864">
    <property type="entry name" value="aa-tRNA-synth_II/BPL/LPL"/>
</dbReference>
<dbReference type="SUPFAM" id="SSF55681">
    <property type="entry name" value="Class II aaRS and biotin synthetases"/>
    <property type="match status" value="1"/>
</dbReference>
<dbReference type="AlphaFoldDB" id="A0A318I5I4"/>
<dbReference type="EMBL" id="QJJY01000026">
    <property type="protein sequence ID" value="PXX25844.1"/>
    <property type="molecule type" value="Genomic_DNA"/>
</dbReference>
<dbReference type="NCBIfam" id="NF005479">
    <property type="entry name" value="PRK07080.1"/>
    <property type="match status" value="1"/>
</dbReference>
<dbReference type="CDD" id="cd00670">
    <property type="entry name" value="Gly_His_Pro_Ser_Thr_tRS_core"/>
    <property type="match status" value="1"/>
</dbReference>
<evidence type="ECO:0000313" key="2">
    <source>
        <dbReference type="Proteomes" id="UP000247755"/>
    </source>
</evidence>
<accession>A0A318I5I4</accession>
<evidence type="ECO:0000313" key="1">
    <source>
        <dbReference type="EMBL" id="PXX25844.1"/>
    </source>
</evidence>
<gene>
    <name evidence="1" type="ORF">NA66_102681</name>
</gene>
<dbReference type="Gene3D" id="3.30.930.10">
    <property type="entry name" value="Bira Bifunctional Protein, Domain 2"/>
    <property type="match status" value="1"/>
</dbReference>
<comment type="caution">
    <text evidence="1">The sequence shown here is derived from an EMBL/GenBank/DDBJ whole genome shotgun (WGS) entry which is preliminary data.</text>
</comment>